<dbReference type="InterPro" id="IPR017439">
    <property type="entry name" value="Amidohydrolase"/>
</dbReference>
<organism evidence="2 3">
    <name type="scientific">Micromonospora pisi</name>
    <dbReference type="NCBI Taxonomy" id="589240"/>
    <lineage>
        <taxon>Bacteria</taxon>
        <taxon>Bacillati</taxon>
        <taxon>Actinomycetota</taxon>
        <taxon>Actinomycetes</taxon>
        <taxon>Micromonosporales</taxon>
        <taxon>Micromonosporaceae</taxon>
        <taxon>Micromonospora</taxon>
    </lineage>
</organism>
<evidence type="ECO:0000313" key="3">
    <source>
        <dbReference type="Proteomes" id="UP000277671"/>
    </source>
</evidence>
<protein>
    <submittedName>
        <fullName evidence="2">Aminobenzoyl-glutamate utilization protein B</fullName>
    </submittedName>
</protein>
<comment type="caution">
    <text evidence="2">The sequence shown here is derived from an EMBL/GenBank/DDBJ whole genome shotgun (WGS) entry which is preliminary data.</text>
</comment>
<sequence>MSGDYEVGRRRALQLFGLSAGASAAAMVAADPVLGATLGYDERTGFTPATYRAPAEPARDSAAKQTALRWIGGNAATLTGLSDQIWQHAEVSLREWRSSEATAALLRSHGFNIQWGAAGFPAAFVATFGSGGPVLGFNAEYDALPGLSQKRAATTHDPLIYNYDAYGPTYGPGHGDAHNALGAGSVGAAIAVSKAIRAQGLAATVKVYGSTGEEQLVGKSYAVKAGVYAGLDAYLDWHPFANTLATWNTTSALASATFTFLGAAGHGGSPLGNKSGLDGALLMATMSEFLREKNVAASGRFHYAIINGGGAPNVTPDMCSIWFFIREGSPARVKVLYDKIVECAKAAAQASQTRLTYRYNAGTWNGLGNRAGAELANANMQLIGPPVFTAADQQLAKGLQKSLGKPEVGLPTTLVPLTPPPPTFLGGPSTDSADVSWQVPTVNVLVTTFPPGVPHHNWAVTAGAATNIAHQALLSAARYLSATAVDLITQPEQLDAMKEEFRSRTAGVQWQSMIPDGSQPPIYEPPADFLARTGQTWPPAGVTWPVPQVIATEQLGTTGPDLAPQS</sequence>
<dbReference type="PANTHER" id="PTHR30575:SF0">
    <property type="entry name" value="XAA-ARG DIPEPTIDASE"/>
    <property type="match status" value="1"/>
</dbReference>
<gene>
    <name evidence="2" type="ORF">BDK92_6757</name>
</gene>
<feature type="domain" description="Peptidase M20 dimerisation" evidence="1">
    <location>
        <begin position="252"/>
        <end position="348"/>
    </location>
</feature>
<dbReference type="Pfam" id="PF07687">
    <property type="entry name" value="M20_dimer"/>
    <property type="match status" value="1"/>
</dbReference>
<name>A0A495JW02_9ACTN</name>
<dbReference type="Proteomes" id="UP000277671">
    <property type="component" value="Unassembled WGS sequence"/>
</dbReference>
<dbReference type="PROSITE" id="PS51318">
    <property type="entry name" value="TAT"/>
    <property type="match status" value="1"/>
</dbReference>
<dbReference type="RefSeq" id="WP_121160332.1">
    <property type="nucleotide sequence ID" value="NZ_RBKT01000001.1"/>
</dbReference>
<evidence type="ECO:0000259" key="1">
    <source>
        <dbReference type="Pfam" id="PF07687"/>
    </source>
</evidence>
<dbReference type="Gene3D" id="3.40.630.10">
    <property type="entry name" value="Zn peptidases"/>
    <property type="match status" value="2"/>
</dbReference>
<dbReference type="GO" id="GO:0005737">
    <property type="term" value="C:cytoplasm"/>
    <property type="evidence" value="ECO:0007669"/>
    <property type="project" value="TreeGrafter"/>
</dbReference>
<proteinExistence type="predicted"/>
<dbReference type="GO" id="GO:0046657">
    <property type="term" value="P:folic acid catabolic process"/>
    <property type="evidence" value="ECO:0007669"/>
    <property type="project" value="TreeGrafter"/>
</dbReference>
<dbReference type="SUPFAM" id="SSF55031">
    <property type="entry name" value="Bacterial exopeptidase dimerisation domain"/>
    <property type="match status" value="1"/>
</dbReference>
<dbReference type="InterPro" id="IPR006311">
    <property type="entry name" value="TAT_signal"/>
</dbReference>
<dbReference type="EMBL" id="RBKT01000001">
    <property type="protein sequence ID" value="RKR92319.1"/>
    <property type="molecule type" value="Genomic_DNA"/>
</dbReference>
<accession>A0A495JW02</accession>
<evidence type="ECO:0000313" key="2">
    <source>
        <dbReference type="EMBL" id="RKR92319.1"/>
    </source>
</evidence>
<keyword evidence="3" id="KW-1185">Reference proteome</keyword>
<dbReference type="AlphaFoldDB" id="A0A495JW02"/>
<dbReference type="InterPro" id="IPR036264">
    <property type="entry name" value="Bact_exopeptidase_dim_dom"/>
</dbReference>
<dbReference type="PANTHER" id="PTHR30575">
    <property type="entry name" value="PEPTIDASE M20"/>
    <property type="match status" value="1"/>
</dbReference>
<dbReference type="NCBIfam" id="TIGR01891">
    <property type="entry name" value="amidohydrolases"/>
    <property type="match status" value="1"/>
</dbReference>
<dbReference type="GO" id="GO:0071713">
    <property type="term" value="F:para-aminobenzoyl-glutamate hydrolase activity"/>
    <property type="evidence" value="ECO:0007669"/>
    <property type="project" value="TreeGrafter"/>
</dbReference>
<dbReference type="SUPFAM" id="SSF53187">
    <property type="entry name" value="Zn-dependent exopeptidases"/>
    <property type="match status" value="1"/>
</dbReference>
<dbReference type="InterPro" id="IPR052030">
    <property type="entry name" value="Peptidase_M20/M20A_hydrolases"/>
</dbReference>
<dbReference type="InterPro" id="IPR011650">
    <property type="entry name" value="Peptidase_M20_dimer"/>
</dbReference>
<dbReference type="OrthoDB" id="9781032at2"/>
<dbReference type="GO" id="GO:0016805">
    <property type="term" value="F:dipeptidase activity"/>
    <property type="evidence" value="ECO:0007669"/>
    <property type="project" value="TreeGrafter"/>
</dbReference>
<reference evidence="2 3" key="1">
    <citation type="submission" date="2018-10" db="EMBL/GenBank/DDBJ databases">
        <title>Sequencing the genomes of 1000 actinobacteria strains.</title>
        <authorList>
            <person name="Klenk H.-P."/>
        </authorList>
    </citation>
    <scope>NUCLEOTIDE SEQUENCE [LARGE SCALE GENOMIC DNA]</scope>
    <source>
        <strain evidence="2 3">DSM 45175</strain>
    </source>
</reference>